<keyword evidence="9 12" id="KW-0408">Iron</keyword>
<feature type="chain" id="PRO_5043729103" description="Cytochrome P450 704B1" evidence="13">
    <location>
        <begin position="18"/>
        <end position="496"/>
    </location>
</feature>
<comment type="subcellular location">
    <subcellularLocation>
        <location evidence="2">Membrane</location>
        <topology evidence="2">Single-pass membrane protein</topology>
    </subcellularLocation>
</comment>
<evidence type="ECO:0008006" key="16">
    <source>
        <dbReference type="Google" id="ProtNLM"/>
    </source>
</evidence>
<evidence type="ECO:0000256" key="2">
    <source>
        <dbReference type="ARBA" id="ARBA00004167"/>
    </source>
</evidence>
<keyword evidence="15" id="KW-1185">Reference proteome</keyword>
<evidence type="ECO:0000256" key="5">
    <source>
        <dbReference type="ARBA" id="ARBA00022692"/>
    </source>
</evidence>
<dbReference type="GO" id="GO:0016020">
    <property type="term" value="C:membrane"/>
    <property type="evidence" value="ECO:0007669"/>
    <property type="project" value="UniProtKB-SubCell"/>
</dbReference>
<evidence type="ECO:0000256" key="8">
    <source>
        <dbReference type="ARBA" id="ARBA00023002"/>
    </source>
</evidence>
<dbReference type="GO" id="GO:0020037">
    <property type="term" value="F:heme binding"/>
    <property type="evidence" value="ECO:0007669"/>
    <property type="project" value="InterPro"/>
</dbReference>
<evidence type="ECO:0000256" key="12">
    <source>
        <dbReference type="PIRSR" id="PIRSR602401-1"/>
    </source>
</evidence>
<keyword evidence="5" id="KW-0812">Transmembrane</keyword>
<keyword evidence="7" id="KW-1133">Transmembrane helix</keyword>
<evidence type="ECO:0000256" key="3">
    <source>
        <dbReference type="ARBA" id="ARBA00010617"/>
    </source>
</evidence>
<comment type="caution">
    <text evidence="14">The sequence shown here is derived from an EMBL/GenBank/DDBJ whole genome shotgun (WGS) entry which is preliminary data.</text>
</comment>
<dbReference type="Pfam" id="PF00067">
    <property type="entry name" value="p450"/>
    <property type="match status" value="1"/>
</dbReference>
<dbReference type="InterPro" id="IPR002401">
    <property type="entry name" value="Cyt_P450_E_grp-I"/>
</dbReference>
<dbReference type="FunFam" id="1.10.630.10:FF:000119">
    <property type="entry name" value="Alkane hydroxylase MAH1"/>
    <property type="match status" value="1"/>
</dbReference>
<keyword evidence="4 12" id="KW-0349">Heme</keyword>
<dbReference type="GO" id="GO:0005506">
    <property type="term" value="F:iron ion binding"/>
    <property type="evidence" value="ECO:0007669"/>
    <property type="project" value="InterPro"/>
</dbReference>
<evidence type="ECO:0000256" key="9">
    <source>
        <dbReference type="ARBA" id="ARBA00023004"/>
    </source>
</evidence>
<comment type="similarity">
    <text evidence="3">Belongs to the cytochrome P450 family.</text>
</comment>
<name>A0AAV0J7T3_9ROSI</name>
<feature type="signal peptide" evidence="13">
    <location>
        <begin position="1"/>
        <end position="17"/>
    </location>
</feature>
<keyword evidence="8" id="KW-0560">Oxidoreductase</keyword>
<proteinExistence type="inferred from homology"/>
<dbReference type="Gene3D" id="1.10.630.10">
    <property type="entry name" value="Cytochrome P450"/>
    <property type="match status" value="1"/>
</dbReference>
<evidence type="ECO:0000313" key="15">
    <source>
        <dbReference type="Proteomes" id="UP001154282"/>
    </source>
</evidence>
<evidence type="ECO:0000256" key="7">
    <source>
        <dbReference type="ARBA" id="ARBA00022989"/>
    </source>
</evidence>
<keyword evidence="10" id="KW-0503">Monooxygenase</keyword>
<evidence type="ECO:0000256" key="4">
    <source>
        <dbReference type="ARBA" id="ARBA00022617"/>
    </source>
</evidence>
<dbReference type="Proteomes" id="UP001154282">
    <property type="component" value="Unassembled WGS sequence"/>
</dbReference>
<dbReference type="PANTHER" id="PTHR24296">
    <property type="entry name" value="CYTOCHROME P450"/>
    <property type="match status" value="1"/>
</dbReference>
<keyword evidence="11" id="KW-0472">Membrane</keyword>
<dbReference type="PRINTS" id="PR00463">
    <property type="entry name" value="EP450I"/>
</dbReference>
<evidence type="ECO:0000256" key="11">
    <source>
        <dbReference type="ARBA" id="ARBA00023136"/>
    </source>
</evidence>
<dbReference type="EMBL" id="CAMGYJ010000004">
    <property type="protein sequence ID" value="CAI0405965.1"/>
    <property type="molecule type" value="Genomic_DNA"/>
</dbReference>
<evidence type="ECO:0000256" key="6">
    <source>
        <dbReference type="ARBA" id="ARBA00022723"/>
    </source>
</evidence>
<dbReference type="SUPFAM" id="SSF48264">
    <property type="entry name" value="Cytochrome P450"/>
    <property type="match status" value="1"/>
</dbReference>
<organism evidence="14 15">
    <name type="scientific">Linum tenue</name>
    <dbReference type="NCBI Taxonomy" id="586396"/>
    <lineage>
        <taxon>Eukaryota</taxon>
        <taxon>Viridiplantae</taxon>
        <taxon>Streptophyta</taxon>
        <taxon>Embryophyta</taxon>
        <taxon>Tracheophyta</taxon>
        <taxon>Spermatophyta</taxon>
        <taxon>Magnoliopsida</taxon>
        <taxon>eudicotyledons</taxon>
        <taxon>Gunneridae</taxon>
        <taxon>Pentapetalae</taxon>
        <taxon>rosids</taxon>
        <taxon>fabids</taxon>
        <taxon>Malpighiales</taxon>
        <taxon>Linaceae</taxon>
        <taxon>Linum</taxon>
    </lineage>
</organism>
<evidence type="ECO:0000256" key="1">
    <source>
        <dbReference type="ARBA" id="ARBA00001971"/>
    </source>
</evidence>
<reference evidence="14" key="1">
    <citation type="submission" date="2022-08" db="EMBL/GenBank/DDBJ databases">
        <authorList>
            <person name="Gutierrez-Valencia J."/>
        </authorList>
    </citation>
    <scope>NUCLEOTIDE SEQUENCE</scope>
</reference>
<sequence>MFLIVACLFVSWVFVHRWNQRNKKGPKTWPIFGAAIEQLMNFDRMHDWLVNYLSECQTVVVPMPSTTYTYIADPASVEHVLKTNFANYPKGETYHSYMEVLLGDGIFNVDGELWRKQRKTASFEFASKNLRDFSTVVFREYSLKLSAILTETSSHNQVVDMQELLMRMTLDSICKVGFGVEIGTLAPDLPENQFAQAFDTANIIVTLRFIDPLWRIKKLFNAGSEALLDKSIKIINDFTYSVIRRRKAELEEAQATERQMKHDILSRFIELGEDPESKMTDKSLRDVVLNFVIAGRDTTATTLSWAVYMIMTHSHVAEKLYMELKAFENERANKRVKQYAGLLNYDSLGKLHYLHAVITETLRLYPAVPQDPKGILEDDVLPDGTKVKAGGMVTYVPYSMGRMEYNWGYDAALFKPERWLKDGLFQNSSPFKFTAFQAGPRICLGKDSAYLQMKMALAILCRFFKFSLVPNHPVQYRMMTILSMAHGLKLKAVRCL</sequence>
<protein>
    <recommendedName>
        <fullName evidence="16">Cytochrome P450 704B1</fullName>
    </recommendedName>
</protein>
<keyword evidence="6 12" id="KW-0479">Metal-binding</keyword>
<dbReference type="PRINTS" id="PR00385">
    <property type="entry name" value="P450"/>
</dbReference>
<dbReference type="GO" id="GO:0016713">
    <property type="term" value="F:oxidoreductase activity, acting on paired donors, with incorporation or reduction of molecular oxygen, reduced iron-sulfur protein as one donor, and incorporation of one atom of oxygen"/>
    <property type="evidence" value="ECO:0007669"/>
    <property type="project" value="UniProtKB-ARBA"/>
</dbReference>
<keyword evidence="13" id="KW-0732">Signal</keyword>
<dbReference type="CDD" id="cd11064">
    <property type="entry name" value="CYP86A"/>
    <property type="match status" value="1"/>
</dbReference>
<comment type="cofactor">
    <cofactor evidence="1 12">
        <name>heme</name>
        <dbReference type="ChEBI" id="CHEBI:30413"/>
    </cofactor>
</comment>
<accession>A0AAV0J7T3</accession>
<feature type="binding site" description="axial binding residue" evidence="12">
    <location>
        <position position="443"/>
    </location>
    <ligand>
        <name>heme</name>
        <dbReference type="ChEBI" id="CHEBI:30413"/>
    </ligand>
    <ligandPart>
        <name>Fe</name>
        <dbReference type="ChEBI" id="CHEBI:18248"/>
    </ligandPart>
</feature>
<dbReference type="InterPro" id="IPR001128">
    <property type="entry name" value="Cyt_P450"/>
</dbReference>
<dbReference type="AlphaFoldDB" id="A0AAV0J7T3"/>
<evidence type="ECO:0000256" key="13">
    <source>
        <dbReference type="SAM" id="SignalP"/>
    </source>
</evidence>
<gene>
    <name evidence="14" type="ORF">LITE_LOCUS13048</name>
</gene>
<evidence type="ECO:0000256" key="10">
    <source>
        <dbReference type="ARBA" id="ARBA00023033"/>
    </source>
</evidence>
<dbReference type="InterPro" id="IPR036396">
    <property type="entry name" value="Cyt_P450_sf"/>
</dbReference>
<evidence type="ECO:0000313" key="14">
    <source>
        <dbReference type="EMBL" id="CAI0405965.1"/>
    </source>
</evidence>